<name>A0ACA9PVA6_9GLOM</name>
<protein>
    <submittedName>
        <fullName evidence="1">13899_t:CDS:1</fullName>
    </submittedName>
</protein>
<proteinExistence type="predicted"/>
<keyword evidence="2" id="KW-1185">Reference proteome</keyword>
<comment type="caution">
    <text evidence="1">The sequence shown here is derived from an EMBL/GenBank/DDBJ whole genome shotgun (WGS) entry which is preliminary data.</text>
</comment>
<feature type="non-terminal residue" evidence="1">
    <location>
        <position position="143"/>
    </location>
</feature>
<feature type="non-terminal residue" evidence="1">
    <location>
        <position position="1"/>
    </location>
</feature>
<evidence type="ECO:0000313" key="1">
    <source>
        <dbReference type="EMBL" id="CAG8723769.1"/>
    </source>
</evidence>
<reference evidence="1" key="1">
    <citation type="submission" date="2021-06" db="EMBL/GenBank/DDBJ databases">
        <authorList>
            <person name="Kallberg Y."/>
            <person name="Tangrot J."/>
            <person name="Rosling A."/>
        </authorList>
    </citation>
    <scope>NUCLEOTIDE SEQUENCE</scope>
    <source>
        <strain evidence="1">IL203A</strain>
    </source>
</reference>
<dbReference type="Proteomes" id="UP000789702">
    <property type="component" value="Unassembled WGS sequence"/>
</dbReference>
<dbReference type="EMBL" id="CAJVPU010033928">
    <property type="protein sequence ID" value="CAG8723769.1"/>
    <property type="molecule type" value="Genomic_DNA"/>
</dbReference>
<organism evidence="1 2">
    <name type="scientific">Dentiscutata heterogama</name>
    <dbReference type="NCBI Taxonomy" id="1316150"/>
    <lineage>
        <taxon>Eukaryota</taxon>
        <taxon>Fungi</taxon>
        <taxon>Fungi incertae sedis</taxon>
        <taxon>Mucoromycota</taxon>
        <taxon>Glomeromycotina</taxon>
        <taxon>Glomeromycetes</taxon>
        <taxon>Diversisporales</taxon>
        <taxon>Gigasporaceae</taxon>
        <taxon>Dentiscutata</taxon>
    </lineage>
</organism>
<accession>A0ACA9PVA6</accession>
<gene>
    <name evidence="1" type="ORF">DHETER_LOCUS12987</name>
</gene>
<sequence>LLIIFRDLRSNMSSNSLLKESRANAIPTIVEPQSDSTQPSAQNITSSASSNNLSTSFVPNDEQPNCDIEYLELTASGLTYVSAGAYGKVFKTQWEGNNVAVKFVSRRLPEQLIDFNRELRALRKAMESLECEKYIIGFFGLSK</sequence>
<evidence type="ECO:0000313" key="2">
    <source>
        <dbReference type="Proteomes" id="UP000789702"/>
    </source>
</evidence>